<protein>
    <submittedName>
        <fullName evidence="2">Plasmid stabilization system protein ParE</fullName>
    </submittedName>
</protein>
<organism evidence="2 3">
    <name type="scientific">Nitrosomonas aestuarii</name>
    <dbReference type="NCBI Taxonomy" id="52441"/>
    <lineage>
        <taxon>Bacteria</taxon>
        <taxon>Pseudomonadati</taxon>
        <taxon>Pseudomonadota</taxon>
        <taxon>Betaproteobacteria</taxon>
        <taxon>Nitrosomonadales</taxon>
        <taxon>Nitrosomonadaceae</taxon>
        <taxon>Nitrosomonas</taxon>
    </lineage>
</organism>
<sequence>MKLSPEYVLELSAEAYDDLVNIQNYTFSKYGDGQWQEYGSDLDKGMLQLLKHPFSGHLRPDIPDGYQALAVREHIMIYRIENKTIYLVRILHSKMNFTFQFLKDKS</sequence>
<dbReference type="Proteomes" id="UP000199533">
    <property type="component" value="Unassembled WGS sequence"/>
</dbReference>
<gene>
    <name evidence="2" type="ORF">SAMN05216302_102553</name>
</gene>
<dbReference type="STRING" id="52441.SAMN05216302_102553"/>
<reference evidence="3" key="1">
    <citation type="submission" date="2016-10" db="EMBL/GenBank/DDBJ databases">
        <authorList>
            <person name="Varghese N."/>
            <person name="Submissions S."/>
        </authorList>
    </citation>
    <scope>NUCLEOTIDE SEQUENCE [LARGE SCALE GENOMIC DNA]</scope>
    <source>
        <strain evidence="3">Nm69</strain>
    </source>
</reference>
<dbReference type="AlphaFoldDB" id="A0A1I4E6V3"/>
<keyword evidence="3" id="KW-1185">Reference proteome</keyword>
<proteinExistence type="predicted"/>
<dbReference type="Pfam" id="PF05016">
    <property type="entry name" value="ParE_toxin"/>
    <property type="match status" value="1"/>
</dbReference>
<name>A0A1I4E6V3_9PROT</name>
<dbReference type="OrthoDB" id="7173315at2"/>
<keyword evidence="1" id="KW-1277">Toxin-antitoxin system</keyword>
<dbReference type="InterPro" id="IPR035093">
    <property type="entry name" value="RelE/ParE_toxin_dom_sf"/>
</dbReference>
<accession>A0A1I4E6V3</accession>
<dbReference type="Gene3D" id="3.30.2310.20">
    <property type="entry name" value="RelE-like"/>
    <property type="match status" value="1"/>
</dbReference>
<dbReference type="RefSeq" id="WP_090701365.1">
    <property type="nucleotide sequence ID" value="NZ_FOSP01000025.1"/>
</dbReference>
<evidence type="ECO:0000256" key="1">
    <source>
        <dbReference type="ARBA" id="ARBA00022649"/>
    </source>
</evidence>
<dbReference type="InterPro" id="IPR007712">
    <property type="entry name" value="RelE/ParE_toxin"/>
</dbReference>
<evidence type="ECO:0000313" key="2">
    <source>
        <dbReference type="EMBL" id="SFL00327.1"/>
    </source>
</evidence>
<evidence type="ECO:0000313" key="3">
    <source>
        <dbReference type="Proteomes" id="UP000199533"/>
    </source>
</evidence>
<dbReference type="EMBL" id="FOSP01000025">
    <property type="protein sequence ID" value="SFL00327.1"/>
    <property type="molecule type" value="Genomic_DNA"/>
</dbReference>